<sequence length="370" mass="42060">MAPSATLPGLEPEYVEFHAGKGKLKRAVLKGDHKKATFASIPAVDFAQMWSDSLNDRKEVALHVGKAFREVGFLYAVNHGISEDIQARTFAVTKEFFELPLEEKMKIHLNKSPAIKGYEALLETRLDDTTRGDNKEAINFSDDPYDPDHGCPPDFDKSYYPPGPGPINQWPQKPSNFRSIMNEYRTAMSDFARRLVRIIALSLDLDETYFDYMLEFPMAGLRPLHYPPQEASTDVGIGAHNDYSWFTCVWQMTPTPALEVLNSNAEWISAPPIPNTLVVNIGDFLERATNDVFVSTVHRVVNKTGDERYSLAYFFTPSHNVMLETVPTCWSFDRPKRYEDVNAGKWQRERLYRARYKHPASIAAKQAGEI</sequence>
<dbReference type="InterPro" id="IPR050231">
    <property type="entry name" value="Iron_ascorbate_oxido_reductase"/>
</dbReference>
<name>A0AAN7TDK1_9PEZI</name>
<evidence type="ECO:0000313" key="5">
    <source>
        <dbReference type="Proteomes" id="UP001310890"/>
    </source>
</evidence>
<reference evidence="4" key="1">
    <citation type="submission" date="2023-08" db="EMBL/GenBank/DDBJ databases">
        <title>Black Yeasts Isolated from many extreme environments.</title>
        <authorList>
            <person name="Coleine C."/>
            <person name="Stajich J.E."/>
            <person name="Selbmann L."/>
        </authorList>
    </citation>
    <scope>NUCLEOTIDE SEQUENCE</scope>
    <source>
        <strain evidence="4">CCFEE 5401</strain>
    </source>
</reference>
<evidence type="ECO:0000256" key="1">
    <source>
        <dbReference type="ARBA" id="ARBA00008056"/>
    </source>
</evidence>
<dbReference type="EMBL" id="JAVRRL010000036">
    <property type="protein sequence ID" value="KAK5111764.1"/>
    <property type="molecule type" value="Genomic_DNA"/>
</dbReference>
<dbReference type="InterPro" id="IPR027443">
    <property type="entry name" value="IPNS-like_sf"/>
</dbReference>
<keyword evidence="2" id="KW-0479">Metal-binding</keyword>
<evidence type="ECO:0000259" key="3">
    <source>
        <dbReference type="PROSITE" id="PS51471"/>
    </source>
</evidence>
<evidence type="ECO:0000256" key="2">
    <source>
        <dbReference type="RuleBase" id="RU003682"/>
    </source>
</evidence>
<keyword evidence="2" id="KW-0560">Oxidoreductase</keyword>
<proteinExistence type="inferred from homology"/>
<dbReference type="GO" id="GO:0044283">
    <property type="term" value="P:small molecule biosynthetic process"/>
    <property type="evidence" value="ECO:0007669"/>
    <property type="project" value="UniProtKB-ARBA"/>
</dbReference>
<dbReference type="InterPro" id="IPR044861">
    <property type="entry name" value="IPNS-like_FE2OG_OXY"/>
</dbReference>
<gene>
    <name evidence="4" type="ORF">LTR62_004684</name>
</gene>
<dbReference type="Pfam" id="PF03171">
    <property type="entry name" value="2OG-FeII_Oxy"/>
    <property type="match status" value="1"/>
</dbReference>
<dbReference type="Proteomes" id="UP001310890">
    <property type="component" value="Unassembled WGS sequence"/>
</dbReference>
<dbReference type="GO" id="GO:0046872">
    <property type="term" value="F:metal ion binding"/>
    <property type="evidence" value="ECO:0007669"/>
    <property type="project" value="UniProtKB-KW"/>
</dbReference>
<dbReference type="PRINTS" id="PR00682">
    <property type="entry name" value="IPNSYNTHASE"/>
</dbReference>
<accession>A0AAN7TDK1</accession>
<dbReference type="GO" id="GO:0016491">
    <property type="term" value="F:oxidoreductase activity"/>
    <property type="evidence" value="ECO:0007669"/>
    <property type="project" value="UniProtKB-KW"/>
</dbReference>
<dbReference type="PANTHER" id="PTHR47990">
    <property type="entry name" value="2-OXOGLUTARATE (2OG) AND FE(II)-DEPENDENT OXYGENASE SUPERFAMILY PROTEIN-RELATED"/>
    <property type="match status" value="1"/>
</dbReference>
<dbReference type="InterPro" id="IPR005123">
    <property type="entry name" value="Oxoglu/Fe-dep_dioxygenase_dom"/>
</dbReference>
<comment type="caution">
    <text evidence="4">The sequence shown here is derived from an EMBL/GenBank/DDBJ whole genome shotgun (WGS) entry which is preliminary data.</text>
</comment>
<dbReference type="PROSITE" id="PS51471">
    <property type="entry name" value="FE2OG_OXY"/>
    <property type="match status" value="1"/>
</dbReference>
<dbReference type="Gene3D" id="2.60.120.330">
    <property type="entry name" value="B-lactam Antibiotic, Isopenicillin N Synthase, Chain"/>
    <property type="match status" value="1"/>
</dbReference>
<evidence type="ECO:0000313" key="4">
    <source>
        <dbReference type="EMBL" id="KAK5111764.1"/>
    </source>
</evidence>
<protein>
    <recommendedName>
        <fullName evidence="3">Fe2OG dioxygenase domain-containing protein</fullName>
    </recommendedName>
</protein>
<dbReference type="AlphaFoldDB" id="A0AAN7TDK1"/>
<keyword evidence="2" id="KW-0408">Iron</keyword>
<organism evidence="4 5">
    <name type="scientific">Meristemomyces frigidus</name>
    <dbReference type="NCBI Taxonomy" id="1508187"/>
    <lineage>
        <taxon>Eukaryota</taxon>
        <taxon>Fungi</taxon>
        <taxon>Dikarya</taxon>
        <taxon>Ascomycota</taxon>
        <taxon>Pezizomycotina</taxon>
        <taxon>Dothideomycetes</taxon>
        <taxon>Dothideomycetidae</taxon>
        <taxon>Mycosphaerellales</taxon>
        <taxon>Teratosphaeriaceae</taxon>
        <taxon>Meristemomyces</taxon>
    </lineage>
</organism>
<comment type="similarity">
    <text evidence="1 2">Belongs to the iron/ascorbate-dependent oxidoreductase family.</text>
</comment>
<feature type="domain" description="Fe2OG dioxygenase" evidence="3">
    <location>
        <begin position="217"/>
        <end position="317"/>
    </location>
</feature>
<dbReference type="SUPFAM" id="SSF51197">
    <property type="entry name" value="Clavaminate synthase-like"/>
    <property type="match status" value="1"/>
</dbReference>
<dbReference type="InterPro" id="IPR026992">
    <property type="entry name" value="DIOX_N"/>
</dbReference>
<dbReference type="Pfam" id="PF14226">
    <property type="entry name" value="DIOX_N"/>
    <property type="match status" value="1"/>
</dbReference>